<dbReference type="Proteomes" id="UP000887565">
    <property type="component" value="Unplaced"/>
</dbReference>
<evidence type="ECO:0000313" key="2">
    <source>
        <dbReference type="WBParaSite" id="nRc.2.0.1.t34037-RA"/>
    </source>
</evidence>
<sequence length="75" mass="8645">LGGESTNKATATITTKRRIKTNDKNIGRRKLLTATATINWTKIMDKIGDEKCLQRRNSSYERCRRSTADWTMRLV</sequence>
<dbReference type="WBParaSite" id="nRc.2.0.1.t34037-RA">
    <property type="protein sequence ID" value="nRc.2.0.1.t34037-RA"/>
    <property type="gene ID" value="nRc.2.0.1.g34037"/>
</dbReference>
<evidence type="ECO:0000313" key="1">
    <source>
        <dbReference type="Proteomes" id="UP000887565"/>
    </source>
</evidence>
<name>A0A915K822_ROMCU</name>
<protein>
    <submittedName>
        <fullName evidence="2">Uncharacterized protein</fullName>
    </submittedName>
</protein>
<accession>A0A915K822</accession>
<dbReference type="AlphaFoldDB" id="A0A915K822"/>
<reference evidence="2" key="1">
    <citation type="submission" date="2022-11" db="UniProtKB">
        <authorList>
            <consortium name="WormBaseParasite"/>
        </authorList>
    </citation>
    <scope>IDENTIFICATION</scope>
</reference>
<keyword evidence="1" id="KW-1185">Reference proteome</keyword>
<organism evidence="1 2">
    <name type="scientific">Romanomermis culicivorax</name>
    <name type="common">Nematode worm</name>
    <dbReference type="NCBI Taxonomy" id="13658"/>
    <lineage>
        <taxon>Eukaryota</taxon>
        <taxon>Metazoa</taxon>
        <taxon>Ecdysozoa</taxon>
        <taxon>Nematoda</taxon>
        <taxon>Enoplea</taxon>
        <taxon>Dorylaimia</taxon>
        <taxon>Mermithida</taxon>
        <taxon>Mermithoidea</taxon>
        <taxon>Mermithidae</taxon>
        <taxon>Romanomermis</taxon>
    </lineage>
</organism>
<proteinExistence type="predicted"/>